<dbReference type="PANTHER" id="PTHR28108">
    <property type="entry name" value="SWR1-COMPLEX PROTEIN 3"/>
    <property type="match status" value="1"/>
</dbReference>
<feature type="region of interest" description="Disordered" evidence="1">
    <location>
        <begin position="1"/>
        <end position="73"/>
    </location>
</feature>
<gene>
    <name evidence="3" type="ORF">SEPCBS119000_003642</name>
</gene>
<accession>A0ABP0DMS1</accession>
<feature type="compositionally biased region" description="Polar residues" evidence="1">
    <location>
        <begin position="59"/>
        <end position="71"/>
    </location>
</feature>
<evidence type="ECO:0000256" key="1">
    <source>
        <dbReference type="SAM" id="MobiDB-lite"/>
    </source>
</evidence>
<feature type="compositionally biased region" description="Low complexity" evidence="1">
    <location>
        <begin position="363"/>
        <end position="387"/>
    </location>
</feature>
<dbReference type="Proteomes" id="UP001642502">
    <property type="component" value="Unassembled WGS sequence"/>
</dbReference>
<organism evidence="3 4">
    <name type="scientific">Sporothrix epigloea</name>
    <dbReference type="NCBI Taxonomy" id="1892477"/>
    <lineage>
        <taxon>Eukaryota</taxon>
        <taxon>Fungi</taxon>
        <taxon>Dikarya</taxon>
        <taxon>Ascomycota</taxon>
        <taxon>Pezizomycotina</taxon>
        <taxon>Sordariomycetes</taxon>
        <taxon>Sordariomycetidae</taxon>
        <taxon>Ophiostomatales</taxon>
        <taxon>Ophiostomataceae</taxon>
        <taxon>Sporothrix</taxon>
    </lineage>
</organism>
<feature type="region of interest" description="Disordered" evidence="1">
    <location>
        <begin position="182"/>
        <end position="425"/>
    </location>
</feature>
<reference evidence="3 4" key="1">
    <citation type="submission" date="2024-01" db="EMBL/GenBank/DDBJ databases">
        <authorList>
            <person name="Allen C."/>
            <person name="Tagirdzhanova G."/>
        </authorList>
    </citation>
    <scope>NUCLEOTIDE SEQUENCE [LARGE SCALE GENOMIC DNA]</scope>
    <source>
        <strain evidence="3 4">CBS 119000</strain>
    </source>
</reference>
<keyword evidence="4" id="KW-1185">Reference proteome</keyword>
<proteinExistence type="predicted"/>
<comment type="caution">
    <text evidence="3">The sequence shown here is derived from an EMBL/GenBank/DDBJ whole genome shotgun (WGS) entry which is preliminary data.</text>
</comment>
<evidence type="ECO:0000313" key="3">
    <source>
        <dbReference type="EMBL" id="CAK7269584.1"/>
    </source>
</evidence>
<protein>
    <recommendedName>
        <fullName evidence="2">SWR1-complex protein 3 domain-containing protein</fullName>
    </recommendedName>
</protein>
<feature type="compositionally biased region" description="Pro residues" evidence="1">
    <location>
        <begin position="279"/>
        <end position="291"/>
    </location>
</feature>
<evidence type="ECO:0000313" key="4">
    <source>
        <dbReference type="Proteomes" id="UP001642502"/>
    </source>
</evidence>
<dbReference type="PANTHER" id="PTHR28108:SF1">
    <property type="entry name" value="SWR1-COMPLEX PROTEIN 3"/>
    <property type="match status" value="1"/>
</dbReference>
<feature type="compositionally biased region" description="Pro residues" evidence="1">
    <location>
        <begin position="194"/>
        <end position="203"/>
    </location>
</feature>
<name>A0ABP0DMS1_9PEZI</name>
<dbReference type="InterPro" id="IPR057558">
    <property type="entry name" value="Swc3_dom"/>
</dbReference>
<feature type="region of interest" description="Disordered" evidence="1">
    <location>
        <begin position="802"/>
        <end position="824"/>
    </location>
</feature>
<feature type="compositionally biased region" description="Low complexity" evidence="1">
    <location>
        <begin position="244"/>
        <end position="278"/>
    </location>
</feature>
<dbReference type="InterPro" id="IPR037651">
    <property type="entry name" value="Swc3"/>
</dbReference>
<evidence type="ECO:0000259" key="2">
    <source>
        <dbReference type="Pfam" id="PF24707"/>
    </source>
</evidence>
<sequence>MEQHKRKIPPRAAARAEQAAKRLALETPTEKPTPSRSAPAVSKAAADKDHKVTPGKSKSAATKVQRSQLPRSITAAKPLPSVEIIQPEDLSTVEYQTIQESGVLAEALSRSRSKWINEGIFEKYWSKPSKRRGVATDDPKNPPKDSMVRLGQVLITVEPHILEATMYGVRDPKQAAMLPPNRPVLMYGPTGGAMPPPGATPPPKQKKPRQIKQLSQSPAPQSPMHAGLPLPATPGHKTIPMATPSSSPQTPLQPLQPQKPLQSLPPRQLQPPQQCEPLSPAPTISPVPLPPLASTRELAWTPPVSVTRKEASPVPIMANASRPVVQPSVPATSSVLRPPVVTQRPPPLTTSQPRTIQPPPSWPSQQPMPATVGAKSKPPSSSMSPAPGQHPAGASTAPVVRSAPVNPSPGAVRAPAPAPPPGTDSIIVTLAERASHDADLREMMKRVANGQAPKDELDRFQSIINQITEENKNKGTVDGPSADRLFVNGRTVRFFAEEVRIILDVVLRSNPTQKAFNLVPPQGSDPLVVLLVKKCLDDTSVRDMVRRIAENTARYSDAIDLKNELEKFRTYLEAQAEADKRRQADIVPAVSAAPAKKSVEAAAPTEIPSPKVNGSGAVNGVHTPVKAAPAAVPQDHSSTLPVTHPKSIQAQKVPAKETAVRESGPTLQPLRSKAPPPAPKLLDVSAVVFEFAGGTGDRYMFPKFSIVEYATVPHCPPEAIASFLIVRKGSASEYDGDPDLDYYQPITVRLQVSPLSSSPKLLDYLAKVVAPVDEVARYMEKIMHSMTRAEFVQLAMRLPRRKSNAGGGVRGKASGLLTSDDESDDAAAKKGAIDDTLDTSRKKVTPGINGDAGEENERYVLSHPEPLQGVLWATKAARPPMRTTQSALSPACTIGRQAVLDEDDQYQSFIAGLIPKEVEEEA</sequence>
<dbReference type="EMBL" id="CAWUON010000049">
    <property type="protein sequence ID" value="CAK7269584.1"/>
    <property type="molecule type" value="Genomic_DNA"/>
</dbReference>
<feature type="compositionally biased region" description="Polar residues" evidence="1">
    <location>
        <begin position="635"/>
        <end position="650"/>
    </location>
</feature>
<feature type="domain" description="SWR1-complex protein 3" evidence="2">
    <location>
        <begin position="78"/>
        <end position="171"/>
    </location>
</feature>
<feature type="region of interest" description="Disordered" evidence="1">
    <location>
        <begin position="635"/>
        <end position="675"/>
    </location>
</feature>
<dbReference type="PRINTS" id="PR01217">
    <property type="entry name" value="PRICHEXTENSN"/>
</dbReference>
<dbReference type="Pfam" id="PF24707">
    <property type="entry name" value="Swc3"/>
    <property type="match status" value="1"/>
</dbReference>